<sequence length="88" mass="9967">MTVGVVERCETEFQEDANAVPNGASLRDKRMTRIGFRLGTCSLFRNLDGLILREGDQKNTTRGCRISDRARVGEMADRKMGDKKMEWA</sequence>
<gene>
    <name evidence="1" type="ORF">TBK1r_67200</name>
</gene>
<evidence type="ECO:0000313" key="2">
    <source>
        <dbReference type="Proteomes" id="UP000318081"/>
    </source>
</evidence>
<accession>A0ABX5Y079</accession>
<dbReference type="EMBL" id="CP036432">
    <property type="protein sequence ID" value="QDV87689.1"/>
    <property type="molecule type" value="Genomic_DNA"/>
</dbReference>
<organism evidence="1 2">
    <name type="scientific">Stieleria magnilauensis</name>
    <dbReference type="NCBI Taxonomy" id="2527963"/>
    <lineage>
        <taxon>Bacteria</taxon>
        <taxon>Pseudomonadati</taxon>
        <taxon>Planctomycetota</taxon>
        <taxon>Planctomycetia</taxon>
        <taxon>Pirellulales</taxon>
        <taxon>Pirellulaceae</taxon>
        <taxon>Stieleria</taxon>
    </lineage>
</organism>
<dbReference type="Proteomes" id="UP000318081">
    <property type="component" value="Chromosome"/>
</dbReference>
<name>A0ABX5Y079_9BACT</name>
<protein>
    <submittedName>
        <fullName evidence="1">Uncharacterized protein</fullName>
    </submittedName>
</protein>
<proteinExistence type="predicted"/>
<reference evidence="1 2" key="1">
    <citation type="submission" date="2019-02" db="EMBL/GenBank/DDBJ databases">
        <title>Deep-cultivation of Planctomycetes and their phenomic and genomic characterization uncovers novel biology.</title>
        <authorList>
            <person name="Wiegand S."/>
            <person name="Jogler M."/>
            <person name="Boedeker C."/>
            <person name="Pinto D."/>
            <person name="Vollmers J."/>
            <person name="Rivas-Marin E."/>
            <person name="Kohn T."/>
            <person name="Peeters S.H."/>
            <person name="Heuer A."/>
            <person name="Rast P."/>
            <person name="Oberbeckmann S."/>
            <person name="Bunk B."/>
            <person name="Jeske O."/>
            <person name="Meyerdierks A."/>
            <person name="Storesund J.E."/>
            <person name="Kallscheuer N."/>
            <person name="Luecker S."/>
            <person name="Lage O.M."/>
            <person name="Pohl T."/>
            <person name="Merkel B.J."/>
            <person name="Hornburger P."/>
            <person name="Mueller R.-W."/>
            <person name="Bruemmer F."/>
            <person name="Labrenz M."/>
            <person name="Spormann A.M."/>
            <person name="Op den Camp H."/>
            <person name="Overmann J."/>
            <person name="Amann R."/>
            <person name="Jetten M.S.M."/>
            <person name="Mascher T."/>
            <person name="Medema M.H."/>
            <person name="Devos D.P."/>
            <person name="Kaster A.-K."/>
            <person name="Ovreas L."/>
            <person name="Rohde M."/>
            <person name="Galperin M.Y."/>
            <person name="Jogler C."/>
        </authorList>
    </citation>
    <scope>NUCLEOTIDE SEQUENCE [LARGE SCALE GENOMIC DNA]</scope>
    <source>
        <strain evidence="1 2">TBK1r</strain>
    </source>
</reference>
<evidence type="ECO:0000313" key="1">
    <source>
        <dbReference type="EMBL" id="QDV87689.1"/>
    </source>
</evidence>
<keyword evidence="2" id="KW-1185">Reference proteome</keyword>